<keyword evidence="5" id="KW-1185">Reference proteome</keyword>
<comment type="function">
    <text evidence="3">Required for maturation of urease via the functional incorporation of the urease nickel metallocenter.</text>
</comment>
<evidence type="ECO:0000256" key="1">
    <source>
        <dbReference type="ARBA" id="ARBA00022988"/>
    </source>
</evidence>
<dbReference type="InterPro" id="IPR002639">
    <property type="entry name" value="UreF"/>
</dbReference>
<gene>
    <name evidence="3 4" type="primary">ureF</name>
    <name evidence="4" type="ORF">PSET11_00294</name>
</gene>
<keyword evidence="2 3" id="KW-0143">Chaperone</keyword>
<keyword evidence="3" id="KW-0963">Cytoplasm</keyword>
<dbReference type="GO" id="GO:0005737">
    <property type="term" value="C:cytoplasm"/>
    <property type="evidence" value="ECO:0007669"/>
    <property type="project" value="UniProtKB-SubCell"/>
</dbReference>
<name>A0A3P5WEZ2_9MICC</name>
<dbReference type="EMBL" id="UXAU01000009">
    <property type="protein sequence ID" value="VDC18427.1"/>
    <property type="molecule type" value="Genomic_DNA"/>
</dbReference>
<sequence length="226" mass="24322">MPSTVTSYQLALQQLTDSALPTGAFAHSLGFEAYIDREVITDEASFGAWLAAFIAQPLSYSDGLAIRFLYEGLDVAAIDAQLSGALLPRQVREASTKMGSRLLDIGAEVFSSAELEQYRGLVRTGKAAGHQPLAFAVVAQSLQVPLAEALTAYLFATVTSLTQNAGRAIPLGQNAGQRILREAADAVAAAVERIRHLPPDDFGALSPGLEIFQMRHERQRARMFMS</sequence>
<reference evidence="4 5" key="1">
    <citation type="submission" date="2018-11" db="EMBL/GenBank/DDBJ databases">
        <authorList>
            <person name="Criscuolo A."/>
        </authorList>
    </citation>
    <scope>NUCLEOTIDE SEQUENCE [LARGE SCALE GENOMIC DNA]</scope>
    <source>
        <strain evidence="4">AT11b</strain>
    </source>
</reference>
<dbReference type="Pfam" id="PF01730">
    <property type="entry name" value="UreF"/>
    <property type="match status" value="1"/>
</dbReference>
<dbReference type="RefSeq" id="WP_124090011.1">
    <property type="nucleotide sequence ID" value="NZ_CBCRYA010000005.1"/>
</dbReference>
<dbReference type="GO" id="GO:0016151">
    <property type="term" value="F:nickel cation binding"/>
    <property type="evidence" value="ECO:0007669"/>
    <property type="project" value="UniProtKB-UniRule"/>
</dbReference>
<dbReference type="OrthoDB" id="9798772at2"/>
<keyword evidence="1 3" id="KW-0996">Nickel insertion</keyword>
<comment type="subunit">
    <text evidence="3">UreD, UreF and UreG form a complex that acts as a GTP-hydrolysis-dependent molecular chaperone, activating the urease apoprotein by helping to assemble the nickel containing metallocenter of UreC. The UreE protein probably delivers the nickel.</text>
</comment>
<evidence type="ECO:0000256" key="2">
    <source>
        <dbReference type="ARBA" id="ARBA00023186"/>
    </source>
</evidence>
<dbReference type="PANTHER" id="PTHR33620:SF1">
    <property type="entry name" value="UREASE ACCESSORY PROTEIN F"/>
    <property type="match status" value="1"/>
</dbReference>
<comment type="similarity">
    <text evidence="3">Belongs to the UreF family.</text>
</comment>
<dbReference type="Gene3D" id="1.10.4190.10">
    <property type="entry name" value="Urease accessory protein UreF"/>
    <property type="match status" value="1"/>
</dbReference>
<dbReference type="AlphaFoldDB" id="A0A3P5WEZ2"/>
<evidence type="ECO:0000313" key="4">
    <source>
        <dbReference type="EMBL" id="VDC18427.1"/>
    </source>
</evidence>
<organism evidence="4 5">
    <name type="scientific">Arthrobacter ulcerisalmonis</name>
    <dbReference type="NCBI Taxonomy" id="2483813"/>
    <lineage>
        <taxon>Bacteria</taxon>
        <taxon>Bacillati</taxon>
        <taxon>Actinomycetota</taxon>
        <taxon>Actinomycetes</taxon>
        <taxon>Micrococcales</taxon>
        <taxon>Micrococcaceae</taxon>
        <taxon>Arthrobacter</taxon>
    </lineage>
</organism>
<protein>
    <recommendedName>
        <fullName evidence="3">Urease accessory protein UreF</fullName>
    </recommendedName>
</protein>
<comment type="subcellular location">
    <subcellularLocation>
        <location evidence="3">Cytoplasm</location>
    </subcellularLocation>
</comment>
<dbReference type="InterPro" id="IPR038277">
    <property type="entry name" value="UreF_sf"/>
</dbReference>
<dbReference type="PIRSF" id="PIRSF009467">
    <property type="entry name" value="Ureas_acces_UreF"/>
    <property type="match status" value="1"/>
</dbReference>
<dbReference type="PANTHER" id="PTHR33620">
    <property type="entry name" value="UREASE ACCESSORY PROTEIN F"/>
    <property type="match status" value="1"/>
</dbReference>
<accession>A0A3P5WEZ2</accession>
<dbReference type="Proteomes" id="UP000280861">
    <property type="component" value="Unassembled WGS sequence"/>
</dbReference>
<proteinExistence type="inferred from homology"/>
<dbReference type="HAMAP" id="MF_01385">
    <property type="entry name" value="UreF"/>
    <property type="match status" value="1"/>
</dbReference>
<evidence type="ECO:0000313" key="5">
    <source>
        <dbReference type="Proteomes" id="UP000280861"/>
    </source>
</evidence>
<evidence type="ECO:0000256" key="3">
    <source>
        <dbReference type="HAMAP-Rule" id="MF_01385"/>
    </source>
</evidence>